<proteinExistence type="predicted"/>
<organism evidence="1">
    <name type="scientific">Arundo donax</name>
    <name type="common">Giant reed</name>
    <name type="synonym">Donax arundinaceus</name>
    <dbReference type="NCBI Taxonomy" id="35708"/>
    <lineage>
        <taxon>Eukaryota</taxon>
        <taxon>Viridiplantae</taxon>
        <taxon>Streptophyta</taxon>
        <taxon>Embryophyta</taxon>
        <taxon>Tracheophyta</taxon>
        <taxon>Spermatophyta</taxon>
        <taxon>Magnoliopsida</taxon>
        <taxon>Liliopsida</taxon>
        <taxon>Poales</taxon>
        <taxon>Poaceae</taxon>
        <taxon>PACMAD clade</taxon>
        <taxon>Arundinoideae</taxon>
        <taxon>Arundineae</taxon>
        <taxon>Arundo</taxon>
    </lineage>
</organism>
<name>A0A0A9H707_ARUDO</name>
<accession>A0A0A9H707</accession>
<dbReference type="AlphaFoldDB" id="A0A0A9H707"/>
<reference evidence="1" key="2">
    <citation type="journal article" date="2015" name="Data Brief">
        <title>Shoot transcriptome of the giant reed, Arundo donax.</title>
        <authorList>
            <person name="Barrero R.A."/>
            <person name="Guerrero F.D."/>
            <person name="Moolhuijzen P."/>
            <person name="Goolsby J.A."/>
            <person name="Tidwell J."/>
            <person name="Bellgard S.E."/>
            <person name="Bellgard M.I."/>
        </authorList>
    </citation>
    <scope>NUCLEOTIDE SEQUENCE</scope>
    <source>
        <tissue evidence="1">Shoot tissue taken approximately 20 cm above the soil surface</tissue>
    </source>
</reference>
<dbReference type="EMBL" id="GBRH01169228">
    <property type="protein sequence ID" value="JAE28668.1"/>
    <property type="molecule type" value="Transcribed_RNA"/>
</dbReference>
<sequence length="39" mass="4435">MKVLLEYHRAHQSPSPEVAQELLRSACISSHLLLHPNQT</sequence>
<reference evidence="1" key="1">
    <citation type="submission" date="2014-09" db="EMBL/GenBank/DDBJ databases">
        <authorList>
            <person name="Magalhaes I.L.F."/>
            <person name="Oliveira U."/>
            <person name="Santos F.R."/>
            <person name="Vidigal T.H.D.A."/>
            <person name="Brescovit A.D."/>
            <person name="Santos A.J."/>
        </authorList>
    </citation>
    <scope>NUCLEOTIDE SEQUENCE</scope>
    <source>
        <tissue evidence="1">Shoot tissue taken approximately 20 cm above the soil surface</tissue>
    </source>
</reference>
<protein>
    <submittedName>
        <fullName evidence="1">Uncharacterized protein</fullName>
    </submittedName>
</protein>
<evidence type="ECO:0000313" key="1">
    <source>
        <dbReference type="EMBL" id="JAE28668.1"/>
    </source>
</evidence>